<feature type="chain" id="PRO_5018315241" evidence="1">
    <location>
        <begin position="24"/>
        <end position="497"/>
    </location>
</feature>
<keyword evidence="1" id="KW-0732">Signal</keyword>
<keyword evidence="2" id="KW-1185">Reference proteome</keyword>
<dbReference type="STRING" id="121845.A0A3Q0JLH6"/>
<evidence type="ECO:0000313" key="2">
    <source>
        <dbReference type="Proteomes" id="UP000079169"/>
    </source>
</evidence>
<accession>A0A3Q0JLH6</accession>
<sequence>MRSCQVMSLLVLAIVLCVSSTSAREINHEDIRDAILSLINMFRGNTDKLERHELRERALGEQLKKALAGLDKRQETAESTVTAAFQTLESRLVALEGVVSAKSQESSPDLKPMIEELVRRTESNAVNADSGNSQRIDELNAKVDRMEAMLANMAEVIAKNTATPSEVDIIAKSGGRYMYTTSDIESRLDEQMTLLQGMNTKLNTGITINDLQEMSNNSQTLLQEVKYELLASSDRNILKLDDQMVTIGKQMKQDRDNLVKSITEISERTEELYGDIQRSYDQLLKEVKGLVKVEEVLIQTADNVLDTKRRIEYGTHQILVEVGDLIKTQSKDLNDTVNSRFDIISQTILDNQNGGLTNLSSKIETEISQVWRQIGIMYQTLTSSAQALDRLQQQTEIYVNGSLSTMDNMEGKVGQITGRMGEVDENLNYLLGKLSLVTHEFNQIKSGLGEALDNIRSSFQVVQSKVKQVEELGPAGPNPIPEELDDSVLFVKIEKSS</sequence>
<dbReference type="RefSeq" id="XP_026687705.1">
    <property type="nucleotide sequence ID" value="XM_026831904.1"/>
</dbReference>
<dbReference type="PANTHER" id="PTHR39960:SF1">
    <property type="entry name" value="LD34147P"/>
    <property type="match status" value="1"/>
</dbReference>
<dbReference type="KEGG" id="dci:103520920"/>
<organism evidence="2 3">
    <name type="scientific">Diaphorina citri</name>
    <name type="common">Asian citrus psyllid</name>
    <dbReference type="NCBI Taxonomy" id="121845"/>
    <lineage>
        <taxon>Eukaryota</taxon>
        <taxon>Metazoa</taxon>
        <taxon>Ecdysozoa</taxon>
        <taxon>Arthropoda</taxon>
        <taxon>Hexapoda</taxon>
        <taxon>Insecta</taxon>
        <taxon>Pterygota</taxon>
        <taxon>Neoptera</taxon>
        <taxon>Paraneoptera</taxon>
        <taxon>Hemiptera</taxon>
        <taxon>Sternorrhyncha</taxon>
        <taxon>Psylloidea</taxon>
        <taxon>Psyllidae</taxon>
        <taxon>Diaphorininae</taxon>
        <taxon>Diaphorina</taxon>
    </lineage>
</organism>
<dbReference type="GeneID" id="103520920"/>
<dbReference type="AlphaFoldDB" id="A0A3Q0JLH6"/>
<protein>
    <submittedName>
        <fullName evidence="3">Uncharacterized protein LOC103520920</fullName>
    </submittedName>
</protein>
<evidence type="ECO:0000256" key="1">
    <source>
        <dbReference type="SAM" id="SignalP"/>
    </source>
</evidence>
<dbReference type="PANTHER" id="PTHR39960">
    <property type="entry name" value="LD34147P"/>
    <property type="match status" value="1"/>
</dbReference>
<dbReference type="PaxDb" id="121845-A0A3Q0JLH6"/>
<feature type="signal peptide" evidence="1">
    <location>
        <begin position="1"/>
        <end position="23"/>
    </location>
</feature>
<dbReference type="GO" id="GO:0005886">
    <property type="term" value="C:plasma membrane"/>
    <property type="evidence" value="ECO:0007669"/>
    <property type="project" value="TreeGrafter"/>
</dbReference>
<evidence type="ECO:0000313" key="3">
    <source>
        <dbReference type="RefSeq" id="XP_026687705.1"/>
    </source>
</evidence>
<proteinExistence type="predicted"/>
<reference evidence="3" key="1">
    <citation type="submission" date="2025-08" db="UniProtKB">
        <authorList>
            <consortium name="RefSeq"/>
        </authorList>
    </citation>
    <scope>IDENTIFICATION</scope>
</reference>
<dbReference type="Proteomes" id="UP000079169">
    <property type="component" value="Unplaced"/>
</dbReference>
<name>A0A3Q0JLH6_DIACI</name>
<gene>
    <name evidence="3" type="primary">LOC103520920</name>
</gene>